<reference evidence="2" key="1">
    <citation type="journal article" date="2023" name="Science">
        <title>Genome structures resolve the early diversification of teleost fishes.</title>
        <authorList>
            <person name="Parey E."/>
            <person name="Louis A."/>
            <person name="Montfort J."/>
            <person name="Bouchez O."/>
            <person name="Roques C."/>
            <person name="Iampietro C."/>
            <person name="Lluch J."/>
            <person name="Castinel A."/>
            <person name="Donnadieu C."/>
            <person name="Desvignes T."/>
            <person name="Floi Bucao C."/>
            <person name="Jouanno E."/>
            <person name="Wen M."/>
            <person name="Mejri S."/>
            <person name="Dirks R."/>
            <person name="Jansen H."/>
            <person name="Henkel C."/>
            <person name="Chen W.J."/>
            <person name="Zahm M."/>
            <person name="Cabau C."/>
            <person name="Klopp C."/>
            <person name="Thompson A.W."/>
            <person name="Robinson-Rechavi M."/>
            <person name="Braasch I."/>
            <person name="Lecointre G."/>
            <person name="Bobe J."/>
            <person name="Postlethwait J.H."/>
            <person name="Berthelot C."/>
            <person name="Roest Crollius H."/>
            <person name="Guiguen Y."/>
        </authorList>
    </citation>
    <scope>NUCLEOTIDE SEQUENCE</scope>
    <source>
        <strain evidence="2">NC1722</strain>
    </source>
</reference>
<evidence type="ECO:0000313" key="2">
    <source>
        <dbReference type="EMBL" id="KAJ8371721.1"/>
    </source>
</evidence>
<sequence>MGRRAVNLTNPVPVPEVPALVGLQSWKMAEGGLPCSVGVQTSPAFHAQQTGQSQHSITEGANGNVSVWDEWDRKNGGMTSKGKSLCRAVSREGEGMTSERAVKDATRQLFRHGPEGRACPDVKVIKTHSHLAGGLANRPSGRQSYSYTNGSVIAVQVAGKCSTGLEGLQFRLHKVKHSVWANEEKIRTLLNIIQDLERNTALRQGRCSYRTGQDLNNCCICQKTACIIYSFSLSHPPSVEHDFRQQEKGMLAILHSLENKPLPSHSSTNKMNNSKTKTKTRVQKLRNKCFWWL</sequence>
<dbReference type="Proteomes" id="UP001221898">
    <property type="component" value="Unassembled WGS sequence"/>
</dbReference>
<protein>
    <submittedName>
        <fullName evidence="2">Uncharacterized protein</fullName>
    </submittedName>
</protein>
<dbReference type="PANTHER" id="PTHR28682:SF2">
    <property type="entry name" value="PROTEIN INSYN2B"/>
    <property type="match status" value="1"/>
</dbReference>
<evidence type="ECO:0000256" key="1">
    <source>
        <dbReference type="SAM" id="MobiDB-lite"/>
    </source>
</evidence>
<keyword evidence="3" id="KW-1185">Reference proteome</keyword>
<dbReference type="AlphaFoldDB" id="A0AAD7R881"/>
<proteinExistence type="predicted"/>
<dbReference type="EMBL" id="JAINUG010000434">
    <property type="protein sequence ID" value="KAJ8371721.1"/>
    <property type="molecule type" value="Genomic_DNA"/>
</dbReference>
<accession>A0AAD7R881</accession>
<feature type="compositionally biased region" description="Low complexity" evidence="1">
    <location>
        <begin position="264"/>
        <end position="275"/>
    </location>
</feature>
<gene>
    <name evidence="2" type="ORF">AAFF_G00302680</name>
</gene>
<evidence type="ECO:0000313" key="3">
    <source>
        <dbReference type="Proteomes" id="UP001221898"/>
    </source>
</evidence>
<dbReference type="Pfam" id="PF15265">
    <property type="entry name" value="FAM196"/>
    <property type="match status" value="1"/>
</dbReference>
<organism evidence="2 3">
    <name type="scientific">Aldrovandia affinis</name>
    <dbReference type="NCBI Taxonomy" id="143900"/>
    <lineage>
        <taxon>Eukaryota</taxon>
        <taxon>Metazoa</taxon>
        <taxon>Chordata</taxon>
        <taxon>Craniata</taxon>
        <taxon>Vertebrata</taxon>
        <taxon>Euteleostomi</taxon>
        <taxon>Actinopterygii</taxon>
        <taxon>Neopterygii</taxon>
        <taxon>Teleostei</taxon>
        <taxon>Notacanthiformes</taxon>
        <taxon>Halosauridae</taxon>
        <taxon>Aldrovandia</taxon>
    </lineage>
</organism>
<dbReference type="PANTHER" id="PTHR28682">
    <property type="entry name" value="INHIBITORY SYNAPTIC FACTOR 2A-RELATED"/>
    <property type="match status" value="1"/>
</dbReference>
<dbReference type="InterPro" id="IPR029337">
    <property type="entry name" value="INSYN2"/>
</dbReference>
<comment type="caution">
    <text evidence="2">The sequence shown here is derived from an EMBL/GenBank/DDBJ whole genome shotgun (WGS) entry which is preliminary data.</text>
</comment>
<name>A0AAD7R881_9TELE</name>
<feature type="region of interest" description="Disordered" evidence="1">
    <location>
        <begin position="261"/>
        <end position="281"/>
    </location>
</feature>